<dbReference type="AlphaFoldDB" id="A0A410JZB9"/>
<dbReference type="EMBL" id="CP035108">
    <property type="protein sequence ID" value="QAR33502.1"/>
    <property type="molecule type" value="Genomic_DNA"/>
</dbReference>
<accession>A0A410JZB9</accession>
<name>A0A410JZB9_9BACT</name>
<dbReference type="GO" id="GO:0009898">
    <property type="term" value="C:cytoplasmic side of plasma membrane"/>
    <property type="evidence" value="ECO:0007669"/>
    <property type="project" value="TreeGrafter"/>
</dbReference>
<dbReference type="SUPFAM" id="SSF53720">
    <property type="entry name" value="ALDH-like"/>
    <property type="match status" value="1"/>
</dbReference>
<keyword evidence="5" id="KW-0520">NAD</keyword>
<evidence type="ECO:0000256" key="5">
    <source>
        <dbReference type="ARBA" id="ARBA00023027"/>
    </source>
</evidence>
<evidence type="ECO:0000256" key="7">
    <source>
        <dbReference type="ARBA" id="ARBA00032259"/>
    </source>
</evidence>
<feature type="active site" evidence="9">
    <location>
        <position position="294"/>
    </location>
</feature>
<comment type="catalytic activity">
    <reaction evidence="8">
        <text>L-glutamate 5-semialdehyde + NAD(+) + H2O = L-glutamate + NADH + 2 H(+)</text>
        <dbReference type="Rhea" id="RHEA:30235"/>
        <dbReference type="ChEBI" id="CHEBI:15377"/>
        <dbReference type="ChEBI" id="CHEBI:15378"/>
        <dbReference type="ChEBI" id="CHEBI:29985"/>
        <dbReference type="ChEBI" id="CHEBI:57540"/>
        <dbReference type="ChEBI" id="CHEBI:57945"/>
        <dbReference type="ChEBI" id="CHEBI:58066"/>
        <dbReference type="EC" id="1.2.1.88"/>
    </reaction>
</comment>
<evidence type="ECO:0000313" key="13">
    <source>
        <dbReference type="Proteomes" id="UP000287502"/>
    </source>
</evidence>
<dbReference type="PANTHER" id="PTHR42862:SF1">
    <property type="entry name" value="DELTA-1-PYRROLINE-5-CARBOXYLATE DEHYDROGENASE 2, ISOFORM A-RELATED"/>
    <property type="match status" value="1"/>
</dbReference>
<dbReference type="InterPro" id="IPR016162">
    <property type="entry name" value="Ald_DH_N"/>
</dbReference>
<dbReference type="InterPro" id="IPR016160">
    <property type="entry name" value="Ald_DH_CS_CYS"/>
</dbReference>
<dbReference type="InterPro" id="IPR005931">
    <property type="entry name" value="P5CDH/ALDH4A1"/>
</dbReference>
<dbReference type="InterPro" id="IPR015590">
    <property type="entry name" value="Aldehyde_DH_dom"/>
</dbReference>
<evidence type="ECO:0000256" key="3">
    <source>
        <dbReference type="ARBA" id="ARBA00012884"/>
    </source>
</evidence>
<dbReference type="Proteomes" id="UP000287502">
    <property type="component" value="Chromosome"/>
</dbReference>
<keyword evidence="6" id="KW-0642">Proline metabolism</keyword>
<evidence type="ECO:0000256" key="2">
    <source>
        <dbReference type="ARBA" id="ARBA00009986"/>
    </source>
</evidence>
<dbReference type="Pfam" id="PF00171">
    <property type="entry name" value="Aldedh"/>
    <property type="match status" value="1"/>
</dbReference>
<evidence type="ECO:0000256" key="4">
    <source>
        <dbReference type="ARBA" id="ARBA00023002"/>
    </source>
</evidence>
<evidence type="ECO:0000256" key="6">
    <source>
        <dbReference type="ARBA" id="ARBA00023062"/>
    </source>
</evidence>
<evidence type="ECO:0000256" key="1">
    <source>
        <dbReference type="ARBA" id="ARBA00004786"/>
    </source>
</evidence>
<organism evidence="12 13">
    <name type="scientific">Geovibrio thiophilus</name>
    <dbReference type="NCBI Taxonomy" id="139438"/>
    <lineage>
        <taxon>Bacteria</taxon>
        <taxon>Pseudomonadati</taxon>
        <taxon>Deferribacterota</taxon>
        <taxon>Deferribacteres</taxon>
        <taxon>Deferribacterales</taxon>
        <taxon>Geovibrionaceae</taxon>
        <taxon>Geovibrio</taxon>
    </lineage>
</organism>
<dbReference type="RefSeq" id="WP_128466788.1">
    <property type="nucleotide sequence ID" value="NZ_CP035108.1"/>
</dbReference>
<dbReference type="FunFam" id="3.40.605.10:FF:000006">
    <property type="entry name" value="1-pyrroline-5-carboxylate dehydrogenase"/>
    <property type="match status" value="1"/>
</dbReference>
<reference evidence="12 13" key="1">
    <citation type="submission" date="2019-01" db="EMBL/GenBank/DDBJ databases">
        <title>Geovibrio thiophilus DSM 11263, complete genome.</title>
        <authorList>
            <person name="Spring S."/>
            <person name="Bunk B."/>
            <person name="Sproer C."/>
        </authorList>
    </citation>
    <scope>NUCLEOTIDE SEQUENCE [LARGE SCALE GENOMIC DNA]</scope>
    <source>
        <strain evidence="12 13">DSM 11263</strain>
    </source>
</reference>
<sequence length="544" mass="60214">MNNSVFNVPFPQNEPIFEYREGSKEKKELKAALKELSEKYIEIPVVIGGKEVKTGNTVEITAPFDHSIKLGKYHKAGQPEIQQAIDAAMTAREAWGKMPWYHRAGIFLKVAELISTKYRAQMNAATMLSIGKTAVQAEIDSACELIDFLRFNVYFMQQIYAEQPLHNSKGVWNSLQYRPLEGFILAVTPFNFTAISGNLPLAPAMMGNVVLWKPSGDAAYVPNLLMKIFKEAGLPDGVVNYVPSDAKDISAATFSSPDFGGIHFTGSTGVFKNIWETIGKNIYKYKSYPRIVGETGGKDFIFAHKSADVDALAVASVRGAFEYQGQKCSAASRAYVPFGMREAYLKKVKELVGEIKMGSPMDFRNFMTAVVSKRAYESIIAYIDYAKQAKDAEIVIGGGYDSSKGWFIEPTVITTQNLEFKTFREEIFGPVLTVTFYEDEKYEEYLKLCNSGNEYALTGSIFAGCRNAIITAFELLEDAAGNFYINDKPTGAVVGQQPFGGGRGSGTNDKAGSYLNLVRWVNTRTVKETFVPPLAIGYPHMEAE</sequence>
<evidence type="ECO:0000256" key="8">
    <source>
        <dbReference type="ARBA" id="ARBA00048142"/>
    </source>
</evidence>
<dbReference type="InterPro" id="IPR016161">
    <property type="entry name" value="Ald_DH/histidinol_DH"/>
</dbReference>
<dbReference type="GO" id="GO:0010133">
    <property type="term" value="P:L-proline catabolic process to L-glutamate"/>
    <property type="evidence" value="ECO:0007669"/>
    <property type="project" value="UniProtKB-UniPathway"/>
</dbReference>
<proteinExistence type="inferred from homology"/>
<dbReference type="FunFam" id="3.40.309.10:FF:000005">
    <property type="entry name" value="1-pyrroline-5-carboxylate dehydrogenase 1"/>
    <property type="match status" value="1"/>
</dbReference>
<dbReference type="PANTHER" id="PTHR42862">
    <property type="entry name" value="DELTA-1-PYRROLINE-5-CARBOXYLATE DEHYDROGENASE 1, ISOFORM A-RELATED"/>
    <property type="match status" value="1"/>
</dbReference>
<dbReference type="PROSITE" id="PS00687">
    <property type="entry name" value="ALDEHYDE_DEHYDR_GLU"/>
    <property type="match status" value="1"/>
</dbReference>
<dbReference type="GO" id="GO:0004657">
    <property type="term" value="F:proline dehydrogenase activity"/>
    <property type="evidence" value="ECO:0007669"/>
    <property type="project" value="UniProtKB-ARBA"/>
</dbReference>
<gene>
    <name evidence="12" type="primary">pruA</name>
    <name evidence="12" type="ORF">EP073_08830</name>
</gene>
<evidence type="ECO:0000259" key="11">
    <source>
        <dbReference type="Pfam" id="PF00171"/>
    </source>
</evidence>
<dbReference type="OrthoDB" id="629320at2"/>
<evidence type="ECO:0000313" key="12">
    <source>
        <dbReference type="EMBL" id="QAR33502.1"/>
    </source>
</evidence>
<dbReference type="Gene3D" id="3.40.309.10">
    <property type="entry name" value="Aldehyde Dehydrogenase, Chain A, domain 2"/>
    <property type="match status" value="1"/>
</dbReference>
<protein>
    <recommendedName>
        <fullName evidence="7">L-glutamate gamma-semialdehyde dehydrogenase</fullName>
        <ecNumber evidence="3">1.2.1.88</ecNumber>
    </recommendedName>
    <alternativeName>
        <fullName evidence="7">L-glutamate gamma-semialdehyde dehydrogenase</fullName>
    </alternativeName>
</protein>
<dbReference type="InterPro" id="IPR016163">
    <property type="entry name" value="Ald_DH_C"/>
</dbReference>
<dbReference type="GO" id="GO:0003842">
    <property type="term" value="F:L-glutamate gamma-semialdehyde dehydrogenase activity"/>
    <property type="evidence" value="ECO:0007669"/>
    <property type="project" value="UniProtKB-EC"/>
</dbReference>
<dbReference type="InterPro" id="IPR050485">
    <property type="entry name" value="Proline_metab_enzyme"/>
</dbReference>
<feature type="domain" description="Aldehyde dehydrogenase" evidence="11">
    <location>
        <begin position="56"/>
        <end position="523"/>
    </location>
</feature>
<dbReference type="Gene3D" id="3.40.605.10">
    <property type="entry name" value="Aldehyde Dehydrogenase, Chain A, domain 1"/>
    <property type="match status" value="1"/>
</dbReference>
<dbReference type="UniPathway" id="UPA00261">
    <property type="reaction ID" value="UER00374"/>
</dbReference>
<dbReference type="EC" id="1.2.1.88" evidence="3"/>
<evidence type="ECO:0000256" key="9">
    <source>
        <dbReference type="PROSITE-ProRule" id="PRU10007"/>
    </source>
</evidence>
<comment type="pathway">
    <text evidence="1">Amino-acid degradation; L-proline degradation into L-glutamate; L-glutamate from L-proline: step 2/2.</text>
</comment>
<dbReference type="KEGG" id="gtl:EP073_08830"/>
<dbReference type="PROSITE" id="PS00070">
    <property type="entry name" value="ALDEHYDE_DEHYDR_CYS"/>
    <property type="match status" value="1"/>
</dbReference>
<dbReference type="CDD" id="cd07123">
    <property type="entry name" value="ALDH_F4-17_P5CDH"/>
    <property type="match status" value="1"/>
</dbReference>
<comment type="similarity">
    <text evidence="2 10">Belongs to the aldehyde dehydrogenase family.</text>
</comment>
<keyword evidence="13" id="KW-1185">Reference proteome</keyword>
<dbReference type="NCBIfam" id="TIGR01236">
    <property type="entry name" value="D1pyr5carbox1"/>
    <property type="match status" value="1"/>
</dbReference>
<dbReference type="InterPro" id="IPR029510">
    <property type="entry name" value="Ald_DH_CS_GLU"/>
</dbReference>
<evidence type="ECO:0000256" key="10">
    <source>
        <dbReference type="RuleBase" id="RU003345"/>
    </source>
</evidence>
<keyword evidence="4 10" id="KW-0560">Oxidoreductase</keyword>